<reference evidence="2" key="1">
    <citation type="journal article" date="2019" name="Int. J. Syst. Evol. Microbiol.">
        <title>The Global Catalogue of Microorganisms (GCM) 10K type strain sequencing project: providing services to taxonomists for standard genome sequencing and annotation.</title>
        <authorList>
            <consortium name="The Broad Institute Genomics Platform"/>
            <consortium name="The Broad Institute Genome Sequencing Center for Infectious Disease"/>
            <person name="Wu L."/>
            <person name="Ma J."/>
        </authorList>
    </citation>
    <scope>NUCLEOTIDE SEQUENCE [LARGE SCALE GENOMIC DNA]</scope>
    <source>
        <strain evidence="2">CGMCC 4.7275</strain>
    </source>
</reference>
<evidence type="ECO:0008006" key="3">
    <source>
        <dbReference type="Google" id="ProtNLM"/>
    </source>
</evidence>
<dbReference type="Proteomes" id="UP000660265">
    <property type="component" value="Unassembled WGS sequence"/>
</dbReference>
<name>A0ABQ2EUY9_9ACTN</name>
<gene>
    <name evidence="1" type="ORF">GCM10011583_63910</name>
</gene>
<accession>A0ABQ2EUY9</accession>
<dbReference type="EMBL" id="BMMV01000028">
    <property type="protein sequence ID" value="GGK23206.1"/>
    <property type="molecule type" value="Genomic_DNA"/>
</dbReference>
<evidence type="ECO:0000313" key="1">
    <source>
        <dbReference type="EMBL" id="GGK23206.1"/>
    </source>
</evidence>
<organism evidence="1 2">
    <name type="scientific">Streptomyces camponoticapitis</name>
    <dbReference type="NCBI Taxonomy" id="1616125"/>
    <lineage>
        <taxon>Bacteria</taxon>
        <taxon>Bacillati</taxon>
        <taxon>Actinomycetota</taxon>
        <taxon>Actinomycetes</taxon>
        <taxon>Kitasatosporales</taxon>
        <taxon>Streptomycetaceae</taxon>
        <taxon>Streptomyces</taxon>
    </lineage>
</organism>
<comment type="caution">
    <text evidence="1">The sequence shown here is derived from an EMBL/GenBank/DDBJ whole genome shotgun (WGS) entry which is preliminary data.</text>
</comment>
<proteinExistence type="predicted"/>
<sequence>MEIRPLAIGRAGIRADRTVEFLRTRQGIDKCRLADRAPALGRPAAKSAVSRIEPAQRRCGIDDLVVVAGALRVSPSALLREPTAA</sequence>
<protein>
    <recommendedName>
        <fullName evidence="3">XRE family transcriptional regulator</fullName>
    </recommendedName>
</protein>
<keyword evidence="2" id="KW-1185">Reference proteome</keyword>
<dbReference type="InterPro" id="IPR010982">
    <property type="entry name" value="Lambda_DNA-bd_dom_sf"/>
</dbReference>
<dbReference type="Gene3D" id="1.10.260.40">
    <property type="entry name" value="lambda repressor-like DNA-binding domains"/>
    <property type="match status" value="1"/>
</dbReference>
<evidence type="ECO:0000313" key="2">
    <source>
        <dbReference type="Proteomes" id="UP000660265"/>
    </source>
</evidence>